<name>A0A4V4H8U4_MUSBA</name>
<reference evidence="6 7" key="1">
    <citation type="journal article" date="2019" name="Nat. Plants">
        <title>Genome sequencing of Musa balbisiana reveals subgenome evolution and function divergence in polyploid bananas.</title>
        <authorList>
            <person name="Yao X."/>
        </authorList>
    </citation>
    <scope>NUCLEOTIDE SEQUENCE [LARGE SCALE GENOMIC DNA]</scope>
    <source>
        <strain evidence="7">cv. DH-PKW</strain>
        <tissue evidence="6">Leaves</tissue>
    </source>
</reference>
<gene>
    <name evidence="6" type="ORF">C4D60_Mb08t10330</name>
</gene>
<keyword evidence="4" id="KW-0472">Membrane</keyword>
<keyword evidence="4" id="KW-1133">Transmembrane helix</keyword>
<dbReference type="AlphaFoldDB" id="A0A4V4H8U4"/>
<dbReference type="GO" id="GO:0016491">
    <property type="term" value="F:oxidoreductase activity"/>
    <property type="evidence" value="ECO:0007669"/>
    <property type="project" value="UniProtKB-KW"/>
</dbReference>
<dbReference type="InterPro" id="IPR026992">
    <property type="entry name" value="DIOX_N"/>
</dbReference>
<dbReference type="PANTHER" id="PTHR10209">
    <property type="entry name" value="OXIDOREDUCTASE, 2OG-FE II OXYGENASE FAMILY PROTEIN"/>
    <property type="match status" value="1"/>
</dbReference>
<evidence type="ECO:0000313" key="6">
    <source>
        <dbReference type="EMBL" id="THU69055.1"/>
    </source>
</evidence>
<protein>
    <recommendedName>
        <fullName evidence="5">Non-haem dioxygenase N-terminal domain-containing protein</fullName>
    </recommendedName>
</protein>
<keyword evidence="7" id="KW-1185">Reference proteome</keyword>
<dbReference type="EMBL" id="PYDT01000002">
    <property type="protein sequence ID" value="THU69055.1"/>
    <property type="molecule type" value="Genomic_DNA"/>
</dbReference>
<organism evidence="6 7">
    <name type="scientific">Musa balbisiana</name>
    <name type="common">Banana</name>
    <dbReference type="NCBI Taxonomy" id="52838"/>
    <lineage>
        <taxon>Eukaryota</taxon>
        <taxon>Viridiplantae</taxon>
        <taxon>Streptophyta</taxon>
        <taxon>Embryophyta</taxon>
        <taxon>Tracheophyta</taxon>
        <taxon>Spermatophyta</taxon>
        <taxon>Magnoliopsida</taxon>
        <taxon>Liliopsida</taxon>
        <taxon>Zingiberales</taxon>
        <taxon>Musaceae</taxon>
        <taxon>Musa</taxon>
    </lineage>
</organism>
<evidence type="ECO:0000259" key="5">
    <source>
        <dbReference type="Pfam" id="PF14226"/>
    </source>
</evidence>
<dbReference type="InterPro" id="IPR027443">
    <property type="entry name" value="IPNS-like_sf"/>
</dbReference>
<dbReference type="PANTHER" id="PTHR10209:SF590">
    <property type="entry name" value="2-OXOGLUTARATE (2OG) AND FE(II)-DEPENDENT OXYGENASE SUPERFAMILY PROTEIN"/>
    <property type="match status" value="1"/>
</dbReference>
<dbReference type="GO" id="GO:0046872">
    <property type="term" value="F:metal ion binding"/>
    <property type="evidence" value="ECO:0007669"/>
    <property type="project" value="UniProtKB-KW"/>
</dbReference>
<dbReference type="Pfam" id="PF14226">
    <property type="entry name" value="DIOX_N"/>
    <property type="match status" value="1"/>
</dbReference>
<evidence type="ECO:0000256" key="2">
    <source>
        <dbReference type="ARBA" id="ARBA00023002"/>
    </source>
</evidence>
<dbReference type="STRING" id="52838.A0A4V4H8U4"/>
<feature type="domain" description="Non-haem dioxygenase N-terminal" evidence="5">
    <location>
        <begin position="7"/>
        <end position="94"/>
    </location>
</feature>
<dbReference type="Proteomes" id="UP000317650">
    <property type="component" value="Chromosome 8"/>
</dbReference>
<dbReference type="SUPFAM" id="SSF51197">
    <property type="entry name" value="Clavaminate synthase-like"/>
    <property type="match status" value="1"/>
</dbReference>
<evidence type="ECO:0000256" key="4">
    <source>
        <dbReference type="SAM" id="Phobius"/>
    </source>
</evidence>
<evidence type="ECO:0000256" key="1">
    <source>
        <dbReference type="ARBA" id="ARBA00022723"/>
    </source>
</evidence>
<proteinExistence type="predicted"/>
<feature type="transmembrane region" description="Helical" evidence="4">
    <location>
        <begin position="96"/>
        <end position="121"/>
    </location>
</feature>
<evidence type="ECO:0000256" key="3">
    <source>
        <dbReference type="ARBA" id="ARBA00023004"/>
    </source>
</evidence>
<keyword evidence="2" id="KW-0560">Oxidoreductase</keyword>
<keyword evidence="3" id="KW-0408">Iron</keyword>
<keyword evidence="4" id="KW-0812">Transmembrane</keyword>
<keyword evidence="1" id="KW-0479">Metal-binding</keyword>
<evidence type="ECO:0000313" key="7">
    <source>
        <dbReference type="Proteomes" id="UP000317650"/>
    </source>
</evidence>
<comment type="caution">
    <text evidence="6">The sequence shown here is derived from an EMBL/GenBank/DDBJ whole genome shotgun (WGS) entry which is preliminary data.</text>
</comment>
<dbReference type="Gene3D" id="2.60.120.330">
    <property type="entry name" value="B-lactam Antibiotic, Isopenicillin N Synthase, Chain"/>
    <property type="match status" value="1"/>
</dbReference>
<sequence>MSSGLSLPVIDLSSPDRTAVAESIRQACIEYGFFYVINHGIGKGIFQKVFEESQKFFSLPLEEKMKLKRNDAHRGYTPLYAETLDTSTEFKGNFSCLYVCLFGIRCNIILLIGLLWCLILFKMMK</sequence>
<accession>A0A4V4H8U4</accession>